<evidence type="ECO:0000256" key="1">
    <source>
        <dbReference type="ARBA" id="ARBA00009981"/>
    </source>
</evidence>
<accession>A0A9D2U6D9</accession>
<organism evidence="2 3">
    <name type="scientific">Candidatus Blautia stercoripullorum</name>
    <dbReference type="NCBI Taxonomy" id="2838502"/>
    <lineage>
        <taxon>Bacteria</taxon>
        <taxon>Bacillati</taxon>
        <taxon>Bacillota</taxon>
        <taxon>Clostridia</taxon>
        <taxon>Lachnospirales</taxon>
        <taxon>Lachnospiraceae</taxon>
        <taxon>Blautia</taxon>
    </lineage>
</organism>
<reference evidence="2" key="1">
    <citation type="journal article" date="2021" name="PeerJ">
        <title>Extensive microbial diversity within the chicken gut microbiome revealed by metagenomics and culture.</title>
        <authorList>
            <person name="Gilroy R."/>
            <person name="Ravi A."/>
            <person name="Getino M."/>
            <person name="Pursley I."/>
            <person name="Horton D.L."/>
            <person name="Alikhan N.F."/>
            <person name="Baker D."/>
            <person name="Gharbi K."/>
            <person name="Hall N."/>
            <person name="Watson M."/>
            <person name="Adriaenssens E.M."/>
            <person name="Foster-Nyarko E."/>
            <person name="Jarju S."/>
            <person name="Secka A."/>
            <person name="Antonio M."/>
            <person name="Oren A."/>
            <person name="Chaudhuri R.R."/>
            <person name="La Ragione R."/>
            <person name="Hildebrand F."/>
            <person name="Pallen M.J."/>
        </authorList>
    </citation>
    <scope>NUCLEOTIDE SEQUENCE</scope>
    <source>
        <strain evidence="2">ChiW19-6364</strain>
    </source>
</reference>
<evidence type="ECO:0000313" key="3">
    <source>
        <dbReference type="Proteomes" id="UP000823850"/>
    </source>
</evidence>
<dbReference type="Proteomes" id="UP000823850">
    <property type="component" value="Unassembled WGS sequence"/>
</dbReference>
<dbReference type="SUPFAM" id="SSF143120">
    <property type="entry name" value="YefM-like"/>
    <property type="match status" value="1"/>
</dbReference>
<comment type="caution">
    <text evidence="2">The sequence shown here is derived from an EMBL/GenBank/DDBJ whole genome shotgun (WGS) entry which is preliminary data.</text>
</comment>
<dbReference type="EMBL" id="DWUX01000188">
    <property type="protein sequence ID" value="HJD40458.1"/>
    <property type="molecule type" value="Genomic_DNA"/>
</dbReference>
<comment type="similarity">
    <text evidence="1">Belongs to the phD/YefM antitoxin family.</text>
</comment>
<sequence>MPYNEVSISQFDEGNAKQIFDRLCTDRGLVVLKNGRPIAVVLLPEKYTRLAESEEDYKLTVEANRRLEENGENPTIPLEDILENLKICDENLAKSGIRRYRSTLNVRMV</sequence>
<dbReference type="InterPro" id="IPR036165">
    <property type="entry name" value="YefM-like_sf"/>
</dbReference>
<name>A0A9D2U6D9_9FIRM</name>
<evidence type="ECO:0000313" key="2">
    <source>
        <dbReference type="EMBL" id="HJD40458.1"/>
    </source>
</evidence>
<protein>
    <submittedName>
        <fullName evidence="2">Type II toxin-antitoxin system Phd/YefM family antitoxin</fullName>
    </submittedName>
</protein>
<reference evidence="2" key="2">
    <citation type="submission" date="2021-04" db="EMBL/GenBank/DDBJ databases">
        <authorList>
            <person name="Gilroy R."/>
        </authorList>
    </citation>
    <scope>NUCLEOTIDE SEQUENCE</scope>
    <source>
        <strain evidence="2">ChiW19-6364</strain>
    </source>
</reference>
<dbReference type="AlphaFoldDB" id="A0A9D2U6D9"/>
<proteinExistence type="inferred from homology"/>
<gene>
    <name evidence="2" type="ORF">H9913_10570</name>
</gene>